<comment type="function">
    <text evidence="10">Necessary for protein translocation in the endoplasmic reticulum.</text>
</comment>
<proteinExistence type="inferred from homology"/>
<evidence type="ECO:0000256" key="8">
    <source>
        <dbReference type="ARBA" id="ARBA00023010"/>
    </source>
</evidence>
<evidence type="ECO:0000313" key="13">
    <source>
        <dbReference type="EMBL" id="OLL27054.1"/>
    </source>
</evidence>
<keyword evidence="7 12" id="KW-1133">Transmembrane helix</keyword>
<keyword evidence="9 10" id="KW-0472">Membrane</keyword>
<keyword evidence="14" id="KW-1185">Reference proteome</keyword>
<evidence type="ECO:0000256" key="2">
    <source>
        <dbReference type="ARBA" id="ARBA00006103"/>
    </source>
</evidence>
<name>A0A1U7LWP1_NEOID</name>
<evidence type="ECO:0000256" key="4">
    <source>
        <dbReference type="ARBA" id="ARBA00022692"/>
    </source>
</evidence>
<evidence type="ECO:0000256" key="6">
    <source>
        <dbReference type="ARBA" id="ARBA00022927"/>
    </source>
</evidence>
<gene>
    <name evidence="13" type="ORF">NEOLI_001104</name>
</gene>
<keyword evidence="5 10" id="KW-0256">Endoplasmic reticulum</keyword>
<dbReference type="OrthoDB" id="5401193at2759"/>
<evidence type="ECO:0000256" key="5">
    <source>
        <dbReference type="ARBA" id="ARBA00022824"/>
    </source>
</evidence>
<dbReference type="PANTHER" id="PTHR13509">
    <property type="entry name" value="SEC61 SUBUNIT BETA"/>
    <property type="match status" value="1"/>
</dbReference>
<comment type="caution">
    <text evidence="13">The sequence shown here is derived from an EMBL/GenBank/DDBJ whole genome shotgun (WGS) entry which is preliminary data.</text>
</comment>
<keyword evidence="4 12" id="KW-0812">Transmembrane</keyword>
<dbReference type="Pfam" id="PF03911">
    <property type="entry name" value="Sec61_beta"/>
    <property type="match status" value="1"/>
</dbReference>
<accession>A0A1U7LWP1</accession>
<evidence type="ECO:0000256" key="7">
    <source>
        <dbReference type="ARBA" id="ARBA00022989"/>
    </source>
</evidence>
<dbReference type="GO" id="GO:0005784">
    <property type="term" value="C:Sec61 translocon complex"/>
    <property type="evidence" value="ECO:0007669"/>
    <property type="project" value="UniProtKB-UniRule"/>
</dbReference>
<sequence>MSGSASQSDSGVPLGVARTLVRQAQETAANNKRPAGTRVAGAGGSTTTMLKLYTDDAPGLKVDPIIVMVLAIGFIASVFVLHIASRIMRKWGT</sequence>
<evidence type="ECO:0000256" key="10">
    <source>
        <dbReference type="PIRNR" id="PIRNR006398"/>
    </source>
</evidence>
<evidence type="ECO:0000256" key="12">
    <source>
        <dbReference type="SAM" id="Phobius"/>
    </source>
</evidence>
<evidence type="ECO:0000256" key="11">
    <source>
        <dbReference type="SAM" id="MobiDB-lite"/>
    </source>
</evidence>
<dbReference type="InterPro" id="IPR016482">
    <property type="entry name" value="SecG/Sec61-beta/Sbh"/>
</dbReference>
<dbReference type="Proteomes" id="UP000186594">
    <property type="component" value="Unassembled WGS sequence"/>
</dbReference>
<comment type="subcellular location">
    <subcellularLocation>
        <location evidence="1">Endoplasmic reticulum membrane</location>
        <topology evidence="1">Single-pass membrane protein</topology>
    </subcellularLocation>
</comment>
<keyword evidence="6 10" id="KW-0653">Protein transport</keyword>
<dbReference type="PIRSF" id="PIRSF006398">
    <property type="entry name" value="Sec61_beta_euk"/>
    <property type="match status" value="1"/>
</dbReference>
<dbReference type="InterPro" id="IPR030671">
    <property type="entry name" value="Sec61-beta/Sbh"/>
</dbReference>
<evidence type="ECO:0000256" key="3">
    <source>
        <dbReference type="ARBA" id="ARBA00022448"/>
    </source>
</evidence>
<dbReference type="STRING" id="1198029.A0A1U7LWP1"/>
<keyword evidence="3 10" id="KW-0813">Transport</keyword>
<protein>
    <recommendedName>
        <fullName evidence="10">Protein transport protein Sec61 subunit beta</fullName>
    </recommendedName>
</protein>
<dbReference type="EMBL" id="LXFE01000124">
    <property type="protein sequence ID" value="OLL27054.1"/>
    <property type="molecule type" value="Genomic_DNA"/>
</dbReference>
<dbReference type="GO" id="GO:0006886">
    <property type="term" value="P:intracellular protein transport"/>
    <property type="evidence" value="ECO:0007669"/>
    <property type="project" value="InterPro"/>
</dbReference>
<evidence type="ECO:0000256" key="1">
    <source>
        <dbReference type="ARBA" id="ARBA00004389"/>
    </source>
</evidence>
<feature type="region of interest" description="Disordered" evidence="11">
    <location>
        <begin position="23"/>
        <end position="42"/>
    </location>
</feature>
<organism evidence="13 14">
    <name type="scientific">Neolecta irregularis (strain DAH-3)</name>
    <dbReference type="NCBI Taxonomy" id="1198029"/>
    <lineage>
        <taxon>Eukaryota</taxon>
        <taxon>Fungi</taxon>
        <taxon>Dikarya</taxon>
        <taxon>Ascomycota</taxon>
        <taxon>Taphrinomycotina</taxon>
        <taxon>Neolectales</taxon>
        <taxon>Neolectaceae</taxon>
        <taxon>Neolecta</taxon>
    </lineage>
</organism>
<evidence type="ECO:0000313" key="14">
    <source>
        <dbReference type="Proteomes" id="UP000186594"/>
    </source>
</evidence>
<dbReference type="OMA" id="HIGGRMF"/>
<reference evidence="13 14" key="1">
    <citation type="submission" date="2016-04" db="EMBL/GenBank/DDBJ databases">
        <title>Evolutionary innovation and constraint leading to complex multicellularity in the Ascomycota.</title>
        <authorList>
            <person name="Cisse O."/>
            <person name="Nguyen A."/>
            <person name="Hewitt D.A."/>
            <person name="Jedd G."/>
            <person name="Stajich J.E."/>
        </authorList>
    </citation>
    <scope>NUCLEOTIDE SEQUENCE [LARGE SCALE GENOMIC DNA]</scope>
    <source>
        <strain evidence="13 14">DAH-3</strain>
    </source>
</reference>
<comment type="similarity">
    <text evidence="2 10">Belongs to the SEC61-beta family.</text>
</comment>
<feature type="transmembrane region" description="Helical" evidence="12">
    <location>
        <begin position="65"/>
        <end position="84"/>
    </location>
</feature>
<dbReference type="AlphaFoldDB" id="A0A1U7LWP1"/>
<evidence type="ECO:0000256" key="9">
    <source>
        <dbReference type="ARBA" id="ARBA00023136"/>
    </source>
</evidence>
<keyword evidence="8 10" id="KW-0811">Translocation</keyword>